<accession>A0A8M1KSK8</accession>
<gene>
    <name evidence="3" type="primary">im:7136021</name>
</gene>
<dbReference type="SUPFAM" id="SSF52047">
    <property type="entry name" value="RNI-like"/>
    <property type="match status" value="1"/>
</dbReference>
<sequence length="431" mass="48696">MSVFLLPEEIWMHVFKYLSKSDRMEVRSCCKYFKRLVDHRSLWKDEIIVLRRIRSYNSNFWKTLRCRMLTAVVVVNPNIKECKQIVTSLPWLRSVTIDLSNVDSDVLTNLSSLRELKRLVIRTCHRSLALAKSLILLPQLEHLSVCRILNSVRSDIMTAISQLCNLTSLHYHEGLSPIPKKTFHALLKSLPKLKHLSLRMWTGHGSLPDDYLNLSRVALDSPGLHNGNNGLTSLELLNYMDPMLSPVALKHLPFLESLTVKYISRATEPSTCHLSAWLQSLGHLTELSVTNGHPFSAYADSLPRNLRTLSLTGMMVEPGAMASAGKKVPDILHLRYDPFVFNGPSYVAEIPGVFPLLQTLKVRSHSVSEKDLPWLGEMHQMRHLVILDARPGHCPLSSDLLCKLQDLTGYRVHVVLSGDAIDPAACLCDLY</sequence>
<evidence type="ECO:0000313" key="2">
    <source>
        <dbReference type="Proteomes" id="UP000515152"/>
    </source>
</evidence>
<dbReference type="GeneID" id="122133456"/>
<dbReference type="InterPro" id="IPR032675">
    <property type="entry name" value="LRR_dom_sf"/>
</dbReference>
<dbReference type="InterPro" id="IPR001810">
    <property type="entry name" value="F-box_dom"/>
</dbReference>
<dbReference type="RefSeq" id="XP_042565625.1">
    <property type="nucleotide sequence ID" value="XM_042709691.1"/>
</dbReference>
<dbReference type="SMART" id="SM00256">
    <property type="entry name" value="FBOX"/>
    <property type="match status" value="1"/>
</dbReference>
<keyword evidence="2" id="KW-1185">Reference proteome</keyword>
<dbReference type="OrthoDB" id="3219396at2759"/>
<dbReference type="InterPro" id="IPR036047">
    <property type="entry name" value="F-box-like_dom_sf"/>
</dbReference>
<dbReference type="Pfam" id="PF12937">
    <property type="entry name" value="F-box-like"/>
    <property type="match status" value="1"/>
</dbReference>
<name>A0A8M1KSK8_CLUHA</name>
<dbReference type="Gene3D" id="1.20.1280.50">
    <property type="match status" value="1"/>
</dbReference>
<dbReference type="AlphaFoldDB" id="A0A8M1KSK8"/>
<dbReference type="PROSITE" id="PS50181">
    <property type="entry name" value="FBOX"/>
    <property type="match status" value="1"/>
</dbReference>
<feature type="domain" description="F-box" evidence="1">
    <location>
        <begin position="1"/>
        <end position="46"/>
    </location>
</feature>
<dbReference type="SUPFAM" id="SSF81383">
    <property type="entry name" value="F-box domain"/>
    <property type="match status" value="1"/>
</dbReference>
<dbReference type="Proteomes" id="UP000515152">
    <property type="component" value="Chromosome 14"/>
</dbReference>
<dbReference type="Gene3D" id="3.80.10.10">
    <property type="entry name" value="Ribonuclease Inhibitor"/>
    <property type="match status" value="2"/>
</dbReference>
<dbReference type="PANTHER" id="PTHR38926">
    <property type="entry name" value="F-BOX DOMAIN CONTAINING PROTEIN, EXPRESSED"/>
    <property type="match status" value="1"/>
</dbReference>
<dbReference type="PANTHER" id="PTHR38926:SF72">
    <property type="entry name" value="IM:7136021-RELATED"/>
    <property type="match status" value="1"/>
</dbReference>
<protein>
    <submittedName>
        <fullName evidence="3">Uncharacterized protein im:7136021 isoform X1</fullName>
    </submittedName>
</protein>
<evidence type="ECO:0000313" key="3">
    <source>
        <dbReference type="RefSeq" id="XP_042565625.1"/>
    </source>
</evidence>
<evidence type="ECO:0000259" key="1">
    <source>
        <dbReference type="PROSITE" id="PS50181"/>
    </source>
</evidence>
<organism evidence="2 3">
    <name type="scientific">Clupea harengus</name>
    <name type="common">Atlantic herring</name>
    <dbReference type="NCBI Taxonomy" id="7950"/>
    <lineage>
        <taxon>Eukaryota</taxon>
        <taxon>Metazoa</taxon>
        <taxon>Chordata</taxon>
        <taxon>Craniata</taxon>
        <taxon>Vertebrata</taxon>
        <taxon>Euteleostomi</taxon>
        <taxon>Actinopterygii</taxon>
        <taxon>Neopterygii</taxon>
        <taxon>Teleostei</taxon>
        <taxon>Clupei</taxon>
        <taxon>Clupeiformes</taxon>
        <taxon>Clupeoidei</taxon>
        <taxon>Clupeidae</taxon>
        <taxon>Clupea</taxon>
    </lineage>
</organism>
<dbReference type="KEGG" id="char:122133456"/>
<reference evidence="3" key="1">
    <citation type="submission" date="2025-08" db="UniProtKB">
        <authorList>
            <consortium name="RefSeq"/>
        </authorList>
    </citation>
    <scope>IDENTIFICATION</scope>
</reference>
<proteinExistence type="predicted"/>